<sequence>MTARELLELPAKRQKRASKFLLDPVKPDDAGDALPSKKPSITKPVFAADSVRSRLGTFLPNLKAANDALPSDTSSIQIEAPEEATSYIEMDLGLGVLEKKHTDSSSDDSVAAADEGAILGQLLKTGGQSNKPAIVEMQSSEESEEEHEESAVLPVELQLTLHPALVHYRLLAHIDHRLELEIVLSLMTRILKQLAKRSKGQVGTITQLNVLQEDMLKLMARRDTLLREEQSELVLETVYLEELDKLMQL</sequence>
<dbReference type="AlphaFoldDB" id="A0A1Y2FIN9"/>
<dbReference type="OrthoDB" id="1112980at2759"/>
<dbReference type="STRING" id="56484.A0A1Y2FIN9"/>
<comment type="caution">
    <text evidence="2">The sequence shown here is derived from an EMBL/GenBank/DDBJ whole genome shotgun (WGS) entry which is preliminary data.</text>
</comment>
<dbReference type="GeneID" id="63783427"/>
<keyword evidence="3" id="KW-1185">Reference proteome</keyword>
<evidence type="ECO:0000313" key="2">
    <source>
        <dbReference type="EMBL" id="ORY83811.1"/>
    </source>
</evidence>
<dbReference type="PANTHER" id="PTHR38489">
    <property type="entry name" value="HISTONE CHAPERONE DOMAIN-CONTAINING PROTEIN"/>
    <property type="match status" value="1"/>
</dbReference>
<proteinExistence type="predicted"/>
<organism evidence="2 3">
    <name type="scientific">Protomyces lactucae-debilis</name>
    <dbReference type="NCBI Taxonomy" id="2754530"/>
    <lineage>
        <taxon>Eukaryota</taxon>
        <taxon>Fungi</taxon>
        <taxon>Dikarya</taxon>
        <taxon>Ascomycota</taxon>
        <taxon>Taphrinomycotina</taxon>
        <taxon>Taphrinomycetes</taxon>
        <taxon>Taphrinales</taxon>
        <taxon>Protomycetaceae</taxon>
        <taxon>Protomyces</taxon>
    </lineage>
</organism>
<protein>
    <submittedName>
        <fullName evidence="2">Uncharacterized protein</fullName>
    </submittedName>
</protein>
<evidence type="ECO:0000256" key="1">
    <source>
        <dbReference type="SAM" id="MobiDB-lite"/>
    </source>
</evidence>
<dbReference type="RefSeq" id="XP_040726106.1">
    <property type="nucleotide sequence ID" value="XM_040866828.1"/>
</dbReference>
<dbReference type="Pfam" id="PF15370">
    <property type="entry name" value="NOPCHAP1"/>
    <property type="match status" value="1"/>
</dbReference>
<dbReference type="EMBL" id="MCFI01000007">
    <property type="protein sequence ID" value="ORY83811.1"/>
    <property type="molecule type" value="Genomic_DNA"/>
</dbReference>
<dbReference type="PANTHER" id="PTHR38489:SF1">
    <property type="entry name" value="HISTONE CHAPERONE DOMAIN-CONTAINING PROTEIN"/>
    <property type="match status" value="1"/>
</dbReference>
<dbReference type="GO" id="GO:0000492">
    <property type="term" value="P:box C/D snoRNP assembly"/>
    <property type="evidence" value="ECO:0007669"/>
    <property type="project" value="InterPro"/>
</dbReference>
<gene>
    <name evidence="2" type="ORF">BCR37DRAFT_280775</name>
</gene>
<dbReference type="InterPro" id="IPR027921">
    <property type="entry name" value="NOPCHAP1"/>
</dbReference>
<name>A0A1Y2FIN9_PROLT</name>
<dbReference type="Proteomes" id="UP000193685">
    <property type="component" value="Unassembled WGS sequence"/>
</dbReference>
<reference evidence="2 3" key="1">
    <citation type="submission" date="2016-07" db="EMBL/GenBank/DDBJ databases">
        <title>Pervasive Adenine N6-methylation of Active Genes in Fungi.</title>
        <authorList>
            <consortium name="DOE Joint Genome Institute"/>
            <person name="Mondo S.J."/>
            <person name="Dannebaum R.O."/>
            <person name="Kuo R.C."/>
            <person name="Labutti K."/>
            <person name="Haridas S."/>
            <person name="Kuo A."/>
            <person name="Salamov A."/>
            <person name="Ahrendt S.R."/>
            <person name="Lipzen A."/>
            <person name="Sullivan W."/>
            <person name="Andreopoulos W.B."/>
            <person name="Clum A."/>
            <person name="Lindquist E."/>
            <person name="Daum C."/>
            <person name="Ramamoorthy G.K."/>
            <person name="Gryganskyi A."/>
            <person name="Culley D."/>
            <person name="Magnuson J.K."/>
            <person name="James T.Y."/>
            <person name="O'Malley M.A."/>
            <person name="Stajich J.E."/>
            <person name="Spatafora J.W."/>
            <person name="Visel A."/>
            <person name="Grigoriev I.V."/>
        </authorList>
    </citation>
    <scope>NUCLEOTIDE SEQUENCE [LARGE SCALE GENOMIC DNA]</scope>
    <source>
        <strain evidence="2 3">12-1054</strain>
    </source>
</reference>
<accession>A0A1Y2FIN9</accession>
<feature type="region of interest" description="Disordered" evidence="1">
    <location>
        <begin position="18"/>
        <end position="40"/>
    </location>
</feature>
<evidence type="ECO:0000313" key="3">
    <source>
        <dbReference type="Proteomes" id="UP000193685"/>
    </source>
</evidence>